<evidence type="ECO:0000313" key="2">
    <source>
        <dbReference type="EMBL" id="EFC38101.1"/>
    </source>
</evidence>
<dbReference type="EMBL" id="GG738911">
    <property type="protein sequence ID" value="EFC38101.1"/>
    <property type="molecule type" value="Genomic_DNA"/>
</dbReference>
<dbReference type="Proteomes" id="UP000006671">
    <property type="component" value="Unassembled WGS sequence"/>
</dbReference>
<dbReference type="RefSeq" id="XP_002670845.1">
    <property type="nucleotide sequence ID" value="XM_002670799.1"/>
</dbReference>
<gene>
    <name evidence="2" type="ORF">NAEGRDRAFT_53310</name>
</gene>
<protein>
    <submittedName>
        <fullName evidence="2">Predicted protein</fullName>
    </submittedName>
</protein>
<evidence type="ECO:0000256" key="1">
    <source>
        <dbReference type="SAM" id="MobiDB-lite"/>
    </source>
</evidence>
<proteinExistence type="predicted"/>
<accession>D2VYQ2</accession>
<reference evidence="2 3" key="1">
    <citation type="journal article" date="2010" name="Cell">
        <title>The genome of Naegleria gruberi illuminates early eukaryotic versatility.</title>
        <authorList>
            <person name="Fritz-Laylin L.K."/>
            <person name="Prochnik S.E."/>
            <person name="Ginger M.L."/>
            <person name="Dacks J.B."/>
            <person name="Carpenter M.L."/>
            <person name="Field M.C."/>
            <person name="Kuo A."/>
            <person name="Paredez A."/>
            <person name="Chapman J."/>
            <person name="Pham J."/>
            <person name="Shu S."/>
            <person name="Neupane R."/>
            <person name="Cipriano M."/>
            <person name="Mancuso J."/>
            <person name="Tu H."/>
            <person name="Salamov A."/>
            <person name="Lindquist E."/>
            <person name="Shapiro H."/>
            <person name="Lucas S."/>
            <person name="Grigoriev I.V."/>
            <person name="Cande W.Z."/>
            <person name="Fulton C."/>
            <person name="Rokhsar D.S."/>
            <person name="Dawson S.C."/>
        </authorList>
    </citation>
    <scope>NUCLEOTIDE SEQUENCE [LARGE SCALE GENOMIC DNA]</scope>
    <source>
        <strain evidence="2 3">NEG-M</strain>
    </source>
</reference>
<organism evidence="3">
    <name type="scientific">Naegleria gruberi</name>
    <name type="common">Amoeba</name>
    <dbReference type="NCBI Taxonomy" id="5762"/>
    <lineage>
        <taxon>Eukaryota</taxon>
        <taxon>Discoba</taxon>
        <taxon>Heterolobosea</taxon>
        <taxon>Tetramitia</taxon>
        <taxon>Eutetramitia</taxon>
        <taxon>Vahlkampfiidae</taxon>
        <taxon>Naegleria</taxon>
    </lineage>
</organism>
<name>D2VYQ2_NAEGR</name>
<feature type="compositionally biased region" description="Low complexity" evidence="1">
    <location>
        <begin position="277"/>
        <end position="296"/>
    </location>
</feature>
<dbReference type="VEuPathDB" id="AmoebaDB:NAEGRDRAFT_53310"/>
<keyword evidence="3" id="KW-1185">Reference proteome</keyword>
<evidence type="ECO:0000313" key="3">
    <source>
        <dbReference type="Proteomes" id="UP000006671"/>
    </source>
</evidence>
<dbReference type="AlphaFoldDB" id="D2VYQ2"/>
<feature type="region of interest" description="Disordered" evidence="1">
    <location>
        <begin position="265"/>
        <end position="296"/>
    </location>
</feature>
<dbReference type="KEGG" id="ngr:NAEGRDRAFT_53310"/>
<feature type="region of interest" description="Disordered" evidence="1">
    <location>
        <begin position="312"/>
        <end position="336"/>
    </location>
</feature>
<dbReference type="GeneID" id="8857996"/>
<sequence>MQFSLEFMQKKYSMNILKKTNIMMSNNLTSSWINEYSSPAHTCTVDVLCGMVTQFSSSFSNYSINNQCIEPSLNLDVIEFMQSWELLKMMTTPKQQLFNRQPVDKPSIQQMSAFNNIQCTNISSTVMNSIDDHDDDMKDTPPHLSKSHIVFPSPQPSTQLFLSPTKTLSLTLNTSSPHQQPFNNHNENSLTNTISNTDTADQVLLTNLESYQFLMSIKNPYQQYVDQSPPSSSIEISMMPLQQQTNVNNTFNDNRILKRKRKISNVSSFESEKRKTSSSSSSSSTSNVSSIGNNSSLSTTFKTPLNNCIVISNPKHLKRRRKYQKRKNSANTNPAQTQMEFHFPVWTFHLE</sequence>
<feature type="compositionally biased region" description="Basic residues" evidence="1">
    <location>
        <begin position="315"/>
        <end position="328"/>
    </location>
</feature>
<dbReference type="InParanoid" id="D2VYQ2"/>